<protein>
    <submittedName>
        <fullName evidence="2">Uncharacterized protein</fullName>
    </submittedName>
</protein>
<gene>
    <name evidence="2" type="ORF">H5410_036781</name>
</gene>
<comment type="caution">
    <text evidence="2">The sequence shown here is derived from an EMBL/GenBank/DDBJ whole genome shotgun (WGS) entry which is preliminary data.</text>
</comment>
<evidence type="ECO:0000256" key="1">
    <source>
        <dbReference type="SAM" id="MobiDB-lite"/>
    </source>
</evidence>
<proteinExistence type="predicted"/>
<dbReference type="EMBL" id="JACXVP010000007">
    <property type="protein sequence ID" value="KAG5595549.1"/>
    <property type="molecule type" value="Genomic_DNA"/>
</dbReference>
<sequence length="104" mass="11601">MGRSTDRVPYLAENYPEVPPGFSPRSKQKHIAEETVQASTYYSCDKNRSRSVVSPKCNMENDKVNSSLEISETVACNVVAPGSIENHVDSNYDINESNIQPQSY</sequence>
<evidence type="ECO:0000313" key="3">
    <source>
        <dbReference type="Proteomes" id="UP000824120"/>
    </source>
</evidence>
<dbReference type="AlphaFoldDB" id="A0A9J5Y5U6"/>
<name>A0A9J5Y5U6_SOLCO</name>
<keyword evidence="3" id="KW-1185">Reference proteome</keyword>
<evidence type="ECO:0000313" key="2">
    <source>
        <dbReference type="EMBL" id="KAG5595549.1"/>
    </source>
</evidence>
<organism evidence="2 3">
    <name type="scientific">Solanum commersonii</name>
    <name type="common">Commerson's wild potato</name>
    <name type="synonym">Commerson's nightshade</name>
    <dbReference type="NCBI Taxonomy" id="4109"/>
    <lineage>
        <taxon>Eukaryota</taxon>
        <taxon>Viridiplantae</taxon>
        <taxon>Streptophyta</taxon>
        <taxon>Embryophyta</taxon>
        <taxon>Tracheophyta</taxon>
        <taxon>Spermatophyta</taxon>
        <taxon>Magnoliopsida</taxon>
        <taxon>eudicotyledons</taxon>
        <taxon>Gunneridae</taxon>
        <taxon>Pentapetalae</taxon>
        <taxon>asterids</taxon>
        <taxon>lamiids</taxon>
        <taxon>Solanales</taxon>
        <taxon>Solanaceae</taxon>
        <taxon>Solanoideae</taxon>
        <taxon>Solaneae</taxon>
        <taxon>Solanum</taxon>
    </lineage>
</organism>
<reference evidence="2 3" key="1">
    <citation type="submission" date="2020-09" db="EMBL/GenBank/DDBJ databases">
        <title>De no assembly of potato wild relative species, Solanum commersonii.</title>
        <authorList>
            <person name="Cho K."/>
        </authorList>
    </citation>
    <scope>NUCLEOTIDE SEQUENCE [LARGE SCALE GENOMIC DNA]</scope>
    <source>
        <strain evidence="2">LZ3.2</strain>
        <tissue evidence="2">Leaf</tissue>
    </source>
</reference>
<accession>A0A9J5Y5U6</accession>
<feature type="region of interest" description="Disordered" evidence="1">
    <location>
        <begin position="1"/>
        <end position="26"/>
    </location>
</feature>
<dbReference type="Proteomes" id="UP000824120">
    <property type="component" value="Chromosome 7"/>
</dbReference>